<dbReference type="Proteomes" id="UP000641786">
    <property type="component" value="Segment"/>
</dbReference>
<evidence type="ECO:0000256" key="4">
    <source>
        <dbReference type="ARBA" id="ARBA00024939"/>
    </source>
</evidence>
<dbReference type="Pfam" id="PF04701">
    <property type="entry name" value="Pox_D2"/>
    <property type="match status" value="1"/>
</dbReference>
<dbReference type="Proteomes" id="UP000646191">
    <property type="component" value="Segment"/>
</dbReference>
<comment type="function">
    <text evidence="4">Late protein which is part of a large complex required for early virion morphogenesis. This complex participates in the formation of virosomes and the incorporation of virosomal contents into nascent immature virions.</text>
</comment>
<evidence type="ECO:0000256" key="5">
    <source>
        <dbReference type="SAM" id="MobiDB-lite"/>
    </source>
</evidence>
<dbReference type="Proteomes" id="UP000621459">
    <property type="component" value="Segment"/>
</dbReference>
<evidence type="ECO:0000313" key="10">
    <source>
        <dbReference type="EMBL" id="QHW17719.1"/>
    </source>
</evidence>
<dbReference type="EMBL" id="MN931752">
    <property type="protein sequence ID" value="QHW18600.1"/>
    <property type="molecule type" value="Genomic_DNA"/>
</dbReference>
<dbReference type="GO" id="GO:0044423">
    <property type="term" value="C:virion component"/>
    <property type="evidence" value="ECO:0007669"/>
    <property type="project" value="UniProtKB-KW"/>
</dbReference>
<name>A0A858A0V6_9POXV</name>
<dbReference type="EMBL" id="MN931751">
    <property type="protein sequence ID" value="QHW18426.1"/>
    <property type="molecule type" value="Genomic_DNA"/>
</dbReference>
<comment type="subcellular location">
    <subcellularLocation>
        <location evidence="1">Virion</location>
    </subcellularLocation>
</comment>
<dbReference type="EMBL" id="MN931746">
    <property type="protein sequence ID" value="QHW17545.1"/>
    <property type="molecule type" value="Genomic_DNA"/>
</dbReference>
<evidence type="ECO:0000256" key="1">
    <source>
        <dbReference type="ARBA" id="ARBA00004328"/>
    </source>
</evidence>
<evidence type="ECO:0000313" key="7">
    <source>
        <dbReference type="EMBL" id="QHW16653.1"/>
    </source>
</evidence>
<proteinExistence type="predicted"/>
<evidence type="ECO:0000313" key="6">
    <source>
        <dbReference type="EMBL" id="QHW16479.1"/>
    </source>
</evidence>
<feature type="region of interest" description="Disordered" evidence="5">
    <location>
        <begin position="1"/>
        <end position="50"/>
    </location>
</feature>
<dbReference type="EMBL" id="MN931740">
    <property type="protein sequence ID" value="QHW16479.1"/>
    <property type="molecule type" value="Genomic_DNA"/>
</dbReference>
<gene>
    <name evidence="6" type="primary">MC091L</name>
</gene>
<dbReference type="Proteomes" id="UP000655493">
    <property type="component" value="Segment"/>
</dbReference>
<dbReference type="EMBL" id="MN931745">
    <property type="protein sequence ID" value="QHW17372.1"/>
    <property type="molecule type" value="Genomic_DNA"/>
</dbReference>
<evidence type="ECO:0000256" key="2">
    <source>
        <dbReference type="ARBA" id="ARBA00022844"/>
    </source>
</evidence>
<sequence>MDLRARKRGARKRRRSARAPTQGARGARAASRHVCGRCPRSSARHLPTPKSTMSVEFAPQQLQNFLARARVFCPQDAARVARARYAVLTYSGATPVRVHVYAGAARFDTLSIYQVAKHVFRDRPDMLRTLFPSEQMLASIIPLEPEETLELGALPEETLELGALPEERESRVRSEPAPSELERTKLALLELFNAFRSGAAPGSAPYYYLPLREELEPAPRSARSP</sequence>
<dbReference type="EMBL" id="MN931750">
    <property type="protein sequence ID" value="QHW18252.1"/>
    <property type="molecule type" value="Genomic_DNA"/>
</dbReference>
<keyword evidence="2" id="KW-0946">Virion</keyword>
<reference evidence="6" key="1">
    <citation type="submission" date="2020-01" db="EMBL/GenBank/DDBJ databases">
        <title>Global genomic diversity of Molluscum contagiosum virus.</title>
        <authorList>
            <person name="Zorec T.M."/>
            <person name="Skubic L."/>
            <person name="Hosnjak L."/>
            <person name="Trcko K."/>
            <person name="Poljak M."/>
        </authorList>
    </citation>
    <scope>NUCLEOTIDE SEQUENCE</scope>
    <source>
        <strain evidence="11">MCV2_MB101</strain>
        <strain evidence="12">MCV2_MC344</strain>
        <strain evidence="13">MCV2_MC515</strain>
        <strain evidence="6">MCV2_P01S01A</strain>
        <strain evidence="7">MCV2_P01S02A</strain>
        <strain evidence="8">MCV2_P03S01A</strain>
        <strain evidence="9">MCV2_P03S02A</strain>
        <strain evidence="10">MCV2_P04S02A</strain>
    </source>
</reference>
<evidence type="ECO:0000313" key="11">
    <source>
        <dbReference type="EMBL" id="QHW18252.1"/>
    </source>
</evidence>
<protein>
    <submittedName>
        <fullName evidence="6">MC091L</fullName>
    </submittedName>
</protein>
<dbReference type="Proteomes" id="UP000624326">
    <property type="component" value="Segment"/>
</dbReference>
<dbReference type="Proteomes" id="UP000615274">
    <property type="component" value="Segment"/>
</dbReference>
<evidence type="ECO:0000313" key="12">
    <source>
        <dbReference type="EMBL" id="QHW18426.1"/>
    </source>
</evidence>
<dbReference type="InterPro" id="IPR006791">
    <property type="entry name" value="Pox_D2"/>
</dbReference>
<organism evidence="6 14">
    <name type="scientific">Molluscum contagiosum virus</name>
    <dbReference type="NCBI Taxonomy" id="10279"/>
    <lineage>
        <taxon>Viruses</taxon>
        <taxon>Varidnaviria</taxon>
        <taxon>Bamfordvirae</taxon>
        <taxon>Nucleocytoviricota</taxon>
        <taxon>Pokkesviricetes</taxon>
        <taxon>Chitovirales</taxon>
        <taxon>Poxviridae</taxon>
        <taxon>Chordopoxvirinae</taxon>
        <taxon>Molluscipoxvirus</taxon>
        <taxon>Molluscipoxvirus molluscum</taxon>
    </lineage>
</organism>
<dbReference type="Proteomes" id="UP000606457">
    <property type="component" value="Segment"/>
</dbReference>
<evidence type="ECO:0000313" key="8">
    <source>
        <dbReference type="EMBL" id="QHW17372.1"/>
    </source>
</evidence>
<evidence type="ECO:0000256" key="3">
    <source>
        <dbReference type="ARBA" id="ARBA00022921"/>
    </source>
</evidence>
<accession>A0A858A0V6</accession>
<dbReference type="EMBL" id="MN931741">
    <property type="protein sequence ID" value="QHW16653.1"/>
    <property type="molecule type" value="Genomic_DNA"/>
</dbReference>
<dbReference type="Proteomes" id="UP000651799">
    <property type="component" value="Segment"/>
</dbReference>
<evidence type="ECO:0000313" key="14">
    <source>
        <dbReference type="Proteomes" id="UP000615274"/>
    </source>
</evidence>
<feature type="compositionally biased region" description="Basic residues" evidence="5">
    <location>
        <begin position="1"/>
        <end position="17"/>
    </location>
</feature>
<keyword evidence="3" id="KW-0426">Late protein</keyword>
<evidence type="ECO:0000313" key="13">
    <source>
        <dbReference type="EMBL" id="QHW18600.1"/>
    </source>
</evidence>
<evidence type="ECO:0000313" key="9">
    <source>
        <dbReference type="EMBL" id="QHW17545.1"/>
    </source>
</evidence>
<dbReference type="EMBL" id="MN931747">
    <property type="protein sequence ID" value="QHW17719.1"/>
    <property type="molecule type" value="Genomic_DNA"/>
</dbReference>